<dbReference type="EMBL" id="KT754686">
    <property type="protein sequence ID" value="ALS04520.1"/>
    <property type="molecule type" value="mRNA"/>
</dbReference>
<evidence type="ECO:0000256" key="2">
    <source>
        <dbReference type="SAM" id="Phobius"/>
    </source>
</evidence>
<organism evidence="3">
    <name type="scientific">Acartia pacifica</name>
    <name type="common">Copepod</name>
    <dbReference type="NCBI Taxonomy" id="335913"/>
    <lineage>
        <taxon>Eukaryota</taxon>
        <taxon>Metazoa</taxon>
        <taxon>Ecdysozoa</taxon>
        <taxon>Arthropoda</taxon>
        <taxon>Crustacea</taxon>
        <taxon>Multicrustacea</taxon>
        <taxon>Hexanauplia</taxon>
        <taxon>Copepoda</taxon>
        <taxon>Calanoida</taxon>
        <taxon>Acartiidae</taxon>
        <taxon>Acartia</taxon>
    </lineage>
</organism>
<feature type="region of interest" description="Disordered" evidence="1">
    <location>
        <begin position="58"/>
        <end position="77"/>
    </location>
</feature>
<evidence type="ECO:0000313" key="3">
    <source>
        <dbReference type="EMBL" id="ALS04520.1"/>
    </source>
</evidence>
<dbReference type="AlphaFoldDB" id="A0A0U2LFH1"/>
<reference evidence="3" key="1">
    <citation type="journal article" date="2015" name="Sci. Rep.">
        <title>Spliced leader RNA trans-splicing discovered in copepods.</title>
        <authorList>
            <person name="Yang F."/>
            <person name="Xu D."/>
            <person name="Zhuang Y."/>
            <person name="Yi X."/>
            <person name="Huang Y."/>
            <person name="Chen H."/>
            <person name="Lin S."/>
            <person name="Campbell D.A."/>
            <person name="Sturm N.R."/>
            <person name="Liu G."/>
            <person name="Zhang H."/>
        </authorList>
    </citation>
    <scope>NUCLEOTIDE SEQUENCE</scope>
</reference>
<keyword evidence="2" id="KW-1133">Transmembrane helix</keyword>
<evidence type="ECO:0000256" key="1">
    <source>
        <dbReference type="SAM" id="MobiDB-lite"/>
    </source>
</evidence>
<accession>A0A0U2LFH1</accession>
<name>A0A0U2LFH1_ACAPC</name>
<proteinExistence type="evidence at transcript level"/>
<keyword evidence="2" id="KW-0472">Membrane</keyword>
<sequence length="77" mass="9237">MASVYCFPILYEIIGMGIIPLVLFFHLMSWFWIYLAGKFWYTVYAHRLELLMAQRSNENELTTPAKKPEPSNMYRHF</sequence>
<feature type="transmembrane region" description="Helical" evidence="2">
    <location>
        <begin position="13"/>
        <end position="37"/>
    </location>
</feature>
<protein>
    <submittedName>
        <fullName evidence="3">Uncharacterized protein</fullName>
    </submittedName>
</protein>
<keyword evidence="2" id="KW-0812">Transmembrane</keyword>